<accession>A0A2H9ZZX9</accession>
<dbReference type="Proteomes" id="UP000236161">
    <property type="component" value="Unassembled WGS sequence"/>
</dbReference>
<evidence type="ECO:0000256" key="3">
    <source>
        <dbReference type="ARBA" id="ARBA00023157"/>
    </source>
</evidence>
<keyword evidence="9" id="KW-1185">Reference proteome</keyword>
<comment type="function">
    <text evidence="6">Catalyzes xyloglucan endohydrolysis (XEH) and/or endotransglycosylation (XET). Cleaves and religates xyloglucan polymers, an essential constituent of the primary cell wall, and thereby participates in cell wall construction of growing tissues.</text>
</comment>
<dbReference type="GO" id="GO:0004553">
    <property type="term" value="F:hydrolase activity, hydrolyzing O-glycosyl compounds"/>
    <property type="evidence" value="ECO:0007669"/>
    <property type="project" value="InterPro"/>
</dbReference>
<dbReference type="InterPro" id="IPR016455">
    <property type="entry name" value="XTH"/>
</dbReference>
<reference evidence="8 9" key="1">
    <citation type="journal article" date="2017" name="Nature">
        <title>The Apostasia genome and the evolution of orchids.</title>
        <authorList>
            <person name="Zhang G.Q."/>
            <person name="Liu K.W."/>
            <person name="Li Z."/>
            <person name="Lohaus R."/>
            <person name="Hsiao Y.Y."/>
            <person name="Niu S.C."/>
            <person name="Wang J.Y."/>
            <person name="Lin Y.C."/>
            <person name="Xu Q."/>
            <person name="Chen L.J."/>
            <person name="Yoshida K."/>
            <person name="Fujiwara S."/>
            <person name="Wang Z.W."/>
            <person name="Zhang Y.Q."/>
            <person name="Mitsuda N."/>
            <person name="Wang M."/>
            <person name="Liu G.H."/>
            <person name="Pecoraro L."/>
            <person name="Huang H.X."/>
            <person name="Xiao X.J."/>
            <person name="Lin M."/>
            <person name="Wu X.Y."/>
            <person name="Wu W.L."/>
            <person name="Chen Y.Y."/>
            <person name="Chang S.B."/>
            <person name="Sakamoto S."/>
            <person name="Ohme-Takagi M."/>
            <person name="Yagi M."/>
            <person name="Zeng S.J."/>
            <person name="Shen C.Y."/>
            <person name="Yeh C.M."/>
            <person name="Luo Y.B."/>
            <person name="Tsai W.C."/>
            <person name="Van de Peer Y."/>
            <person name="Liu Z.J."/>
        </authorList>
    </citation>
    <scope>NUCLEOTIDE SEQUENCE [LARGE SCALE GENOMIC DNA]</scope>
    <source>
        <strain evidence="9">cv. Shenzhen</strain>
        <tissue evidence="8">Stem</tissue>
    </source>
</reference>
<dbReference type="GO" id="GO:0042546">
    <property type="term" value="P:cell wall biogenesis"/>
    <property type="evidence" value="ECO:0007669"/>
    <property type="project" value="InterPro"/>
</dbReference>
<feature type="domain" description="GH16" evidence="7">
    <location>
        <begin position="1"/>
        <end position="163"/>
    </location>
</feature>
<evidence type="ECO:0000256" key="6">
    <source>
        <dbReference type="RuleBase" id="RU361120"/>
    </source>
</evidence>
<keyword evidence="3" id="KW-1015">Disulfide bond</keyword>
<keyword evidence="1 6" id="KW-0808">Transferase</keyword>
<proteinExistence type="inferred from homology"/>
<keyword evidence="8" id="KW-0328">Glycosyltransferase</keyword>
<evidence type="ECO:0000256" key="2">
    <source>
        <dbReference type="ARBA" id="ARBA00022801"/>
    </source>
</evidence>
<dbReference type="InterPro" id="IPR010713">
    <property type="entry name" value="XET_C"/>
</dbReference>
<feature type="active site" description="Proton donor" evidence="5">
    <location>
        <position position="54"/>
    </location>
</feature>
<dbReference type="AlphaFoldDB" id="A0A2H9ZZX9"/>
<dbReference type="InterPro" id="IPR013320">
    <property type="entry name" value="ConA-like_dom_sf"/>
</dbReference>
<evidence type="ECO:0000256" key="5">
    <source>
        <dbReference type="PIRSR" id="PIRSR005604-1"/>
    </source>
</evidence>
<keyword evidence="6" id="KW-0964">Secreted</keyword>
<evidence type="ECO:0000256" key="1">
    <source>
        <dbReference type="ARBA" id="ARBA00022679"/>
    </source>
</evidence>
<feature type="active site" description="Nucleophile" evidence="5">
    <location>
        <position position="50"/>
    </location>
</feature>
<dbReference type="GO" id="GO:0071555">
    <property type="term" value="P:cell wall organization"/>
    <property type="evidence" value="ECO:0007669"/>
    <property type="project" value="UniProtKB-KW"/>
</dbReference>
<keyword evidence="4 6" id="KW-0326">Glycosidase</keyword>
<name>A0A2H9ZZX9_9ASPA</name>
<dbReference type="Gene3D" id="2.60.120.200">
    <property type="match status" value="1"/>
</dbReference>
<organism evidence="8 9">
    <name type="scientific">Apostasia shenzhenica</name>
    <dbReference type="NCBI Taxonomy" id="1088818"/>
    <lineage>
        <taxon>Eukaryota</taxon>
        <taxon>Viridiplantae</taxon>
        <taxon>Streptophyta</taxon>
        <taxon>Embryophyta</taxon>
        <taxon>Tracheophyta</taxon>
        <taxon>Spermatophyta</taxon>
        <taxon>Magnoliopsida</taxon>
        <taxon>Liliopsida</taxon>
        <taxon>Asparagales</taxon>
        <taxon>Orchidaceae</taxon>
        <taxon>Apostasioideae</taxon>
        <taxon>Apostasia</taxon>
    </lineage>
</organism>
<dbReference type="PIRSF" id="PIRSF005604">
    <property type="entry name" value="XET"/>
    <property type="match status" value="1"/>
</dbReference>
<dbReference type="OrthoDB" id="4781at2759"/>
<dbReference type="PROSITE" id="PS51762">
    <property type="entry name" value="GH16_2"/>
    <property type="match status" value="1"/>
</dbReference>
<dbReference type="InterPro" id="IPR000757">
    <property type="entry name" value="Beta-glucanase-like"/>
</dbReference>
<evidence type="ECO:0000259" key="7">
    <source>
        <dbReference type="PROSITE" id="PS51762"/>
    </source>
</evidence>
<dbReference type="GO" id="GO:0048046">
    <property type="term" value="C:apoplast"/>
    <property type="evidence" value="ECO:0007669"/>
    <property type="project" value="UniProtKB-SubCell"/>
</dbReference>
<evidence type="ECO:0000313" key="9">
    <source>
        <dbReference type="Proteomes" id="UP000236161"/>
    </source>
</evidence>
<keyword evidence="6" id="KW-0961">Cell wall biogenesis/degradation</keyword>
<dbReference type="PANTHER" id="PTHR31062">
    <property type="entry name" value="XYLOGLUCAN ENDOTRANSGLUCOSYLASE/HYDROLASE PROTEIN 8-RELATED"/>
    <property type="match status" value="1"/>
</dbReference>
<dbReference type="SUPFAM" id="SSF49899">
    <property type="entry name" value="Concanavalin A-like lectins/glucanases"/>
    <property type="match status" value="1"/>
</dbReference>
<dbReference type="STRING" id="1088818.A0A2H9ZZX9"/>
<protein>
    <recommendedName>
        <fullName evidence="6">Xyloglucan endotransglucosylase/hydrolase</fullName>
        <ecNumber evidence="6">2.4.1.207</ecNumber>
    </recommendedName>
</protein>
<dbReference type="Pfam" id="PF00722">
    <property type="entry name" value="Glyco_hydro_16"/>
    <property type="match status" value="1"/>
</dbReference>
<dbReference type="GO" id="GO:0010411">
    <property type="term" value="P:xyloglucan metabolic process"/>
    <property type="evidence" value="ECO:0007669"/>
    <property type="project" value="InterPro"/>
</dbReference>
<comment type="PTM">
    <text evidence="6">Contains at least one intrachain disulfide bond essential for its enzymatic activity.</text>
</comment>
<dbReference type="InterPro" id="IPR044791">
    <property type="entry name" value="Beta-glucanase/XTH"/>
</dbReference>
<dbReference type="EMBL" id="KZ452102">
    <property type="protein sequence ID" value="PKA48843.1"/>
    <property type="molecule type" value="Genomic_DNA"/>
</dbReference>
<dbReference type="EC" id="2.4.1.207" evidence="6"/>
<dbReference type="Pfam" id="PF06955">
    <property type="entry name" value="XET_C"/>
    <property type="match status" value="1"/>
</dbReference>
<sequence length="232" mass="26653">MNNSSGSGFGSKLYYGSGFFHLNIKVPGRNSAGVVTAFYLHSASSQGWDELDFEFLGNLEGKPILLQTNVFTIGKGYREQRIKLWFDPTSSFHDYKILWNPYQIVFYVDEVPIRVFENKTSQGVSYPSKPMQIQASIWNGEDWATDGGRTKTNWSYAPFFANFRGFDIDGCRSDGSNDATCSSSSLWWNSARFRELNHDERLAYQNVKRNYMDYDYCADRKRHPTTPPECPQ</sequence>
<dbReference type="GO" id="GO:0016762">
    <property type="term" value="F:xyloglucan:xyloglucosyl transferase activity"/>
    <property type="evidence" value="ECO:0007669"/>
    <property type="project" value="UniProtKB-EC"/>
</dbReference>
<evidence type="ECO:0000313" key="8">
    <source>
        <dbReference type="EMBL" id="PKA48843.1"/>
    </source>
</evidence>
<gene>
    <name evidence="8" type="primary">XTH2</name>
    <name evidence="8" type="ORF">AXF42_Ash016359</name>
</gene>
<keyword evidence="6" id="KW-0052">Apoplast</keyword>
<keyword evidence="2 6" id="KW-0378">Hydrolase</keyword>
<evidence type="ECO:0000256" key="4">
    <source>
        <dbReference type="ARBA" id="ARBA00023295"/>
    </source>
</evidence>
<comment type="subcellular location">
    <subcellularLocation>
        <location evidence="6">Secreted</location>
        <location evidence="6">Cell wall</location>
    </subcellularLocation>
    <subcellularLocation>
        <location evidence="6">Secreted</location>
        <location evidence="6">Extracellular space</location>
        <location evidence="6">Apoplast</location>
    </subcellularLocation>
</comment>
<keyword evidence="6" id="KW-0134">Cell wall</keyword>
<comment type="similarity">
    <text evidence="6">Belongs to the glycosyl hydrolase 16 family.</text>
</comment>